<dbReference type="Pfam" id="PF03407">
    <property type="entry name" value="Nucleotid_trans"/>
    <property type="match status" value="1"/>
</dbReference>
<name>A0A2N9VY72_9HYPH</name>
<gene>
    <name evidence="2" type="ORF">B5P45_12830</name>
</gene>
<protein>
    <recommendedName>
        <fullName evidence="1">Nucleotide-diphospho-sugar transferase domain-containing protein</fullName>
    </recommendedName>
</protein>
<organism evidence="2 3">
    <name type="scientific">Phyllobacterium zundukense</name>
    <dbReference type="NCBI Taxonomy" id="1867719"/>
    <lineage>
        <taxon>Bacteria</taxon>
        <taxon>Pseudomonadati</taxon>
        <taxon>Pseudomonadota</taxon>
        <taxon>Alphaproteobacteria</taxon>
        <taxon>Hyphomicrobiales</taxon>
        <taxon>Phyllobacteriaceae</taxon>
        <taxon>Phyllobacterium</taxon>
    </lineage>
</organism>
<accession>A0A2N9VY72</accession>
<sequence length="251" mass="28454">MIIGFPDDTEAAARFATSSNGGHQIVAFYTTDSIYEREAQRMTASAHRLGLMVASTPVASAGSWVRNASMKATFLSNERRSKRGPLLYVDVDAVFHRNPWPAFDGHDGDLSVYYDEAENRLIAATILINDTPAAARLMEIWKDRCNQDPDIWDQVVLEKIIAEDAASKTPEFDVRRLPASFCWIFDRVSNKRIETVYIEQLQASRETTQRPRSFGRISKKLARRRDRVEEIDRLLFASRTADLLERPGEAA</sequence>
<evidence type="ECO:0000259" key="1">
    <source>
        <dbReference type="Pfam" id="PF03407"/>
    </source>
</evidence>
<dbReference type="AlphaFoldDB" id="A0A2N9VY72"/>
<keyword evidence="3" id="KW-1185">Reference proteome</keyword>
<comment type="caution">
    <text evidence="2">The sequence shown here is derived from an EMBL/GenBank/DDBJ whole genome shotgun (WGS) entry which is preliminary data.</text>
</comment>
<dbReference type="InterPro" id="IPR005069">
    <property type="entry name" value="Nucl-diP-sugar_transferase"/>
</dbReference>
<evidence type="ECO:0000313" key="2">
    <source>
        <dbReference type="EMBL" id="PIO44440.1"/>
    </source>
</evidence>
<feature type="domain" description="Nucleotide-diphospho-sugar transferase" evidence="1">
    <location>
        <begin position="86"/>
        <end position="194"/>
    </location>
</feature>
<dbReference type="EMBL" id="MZMT01000031">
    <property type="protein sequence ID" value="PIO44440.1"/>
    <property type="molecule type" value="Genomic_DNA"/>
</dbReference>
<evidence type="ECO:0000313" key="3">
    <source>
        <dbReference type="Proteomes" id="UP000232163"/>
    </source>
</evidence>
<dbReference type="Proteomes" id="UP000232163">
    <property type="component" value="Unassembled WGS sequence"/>
</dbReference>
<dbReference type="OrthoDB" id="7840170at2"/>
<reference evidence="3" key="1">
    <citation type="journal article" date="2017" name="Int J Environ Stud">
        <title>Does the Miocene-Pliocene relict legume Oxytropis triphylla form nitrogen-fixing nodules with a combination of bacterial strains?</title>
        <authorList>
            <person name="Safronova V."/>
            <person name="Belimov A."/>
            <person name="Sazanova A."/>
            <person name="Kuznetsova I."/>
            <person name="Popova J."/>
            <person name="Andronov E."/>
            <person name="Verkhozina A."/>
            <person name="Tikhonovich I."/>
        </authorList>
    </citation>
    <scope>NUCLEOTIDE SEQUENCE [LARGE SCALE GENOMIC DNA]</scope>
    <source>
        <strain evidence="3">Tri-38</strain>
    </source>
</reference>
<proteinExistence type="predicted"/>